<evidence type="ECO:0000256" key="4">
    <source>
        <dbReference type="ARBA" id="ARBA00022695"/>
    </source>
</evidence>
<evidence type="ECO:0000313" key="7">
    <source>
        <dbReference type="EMBL" id="CAI8038085.1"/>
    </source>
</evidence>
<dbReference type="GO" id="GO:0006011">
    <property type="term" value="P:UDP-alpha-D-glucose metabolic process"/>
    <property type="evidence" value="ECO:0007669"/>
    <property type="project" value="InterPro"/>
</dbReference>
<evidence type="ECO:0000259" key="6">
    <source>
        <dbReference type="Pfam" id="PF00483"/>
    </source>
</evidence>
<proteinExistence type="inferred from homology"/>
<comment type="caution">
    <text evidence="7">The sequence shown here is derived from an EMBL/GenBank/DDBJ whole genome shotgun (WGS) entry which is preliminary data.</text>
</comment>
<evidence type="ECO:0000256" key="5">
    <source>
        <dbReference type="ARBA" id="ARBA00048128"/>
    </source>
</evidence>
<accession>A0AA35SXT0</accession>
<keyword evidence="4 7" id="KW-0548">Nucleotidyltransferase</keyword>
<keyword evidence="3" id="KW-0808">Transferase</keyword>
<dbReference type="SUPFAM" id="SSF53448">
    <property type="entry name" value="Nucleotide-diphospho-sugar transferases"/>
    <property type="match status" value="1"/>
</dbReference>
<dbReference type="InterPro" id="IPR029044">
    <property type="entry name" value="Nucleotide-diphossugar_trans"/>
</dbReference>
<dbReference type="GO" id="GO:0003983">
    <property type="term" value="F:UTP:glucose-1-phosphate uridylyltransferase activity"/>
    <property type="evidence" value="ECO:0007669"/>
    <property type="project" value="UniProtKB-EC"/>
</dbReference>
<evidence type="ECO:0000313" key="8">
    <source>
        <dbReference type="Proteomes" id="UP001174909"/>
    </source>
</evidence>
<keyword evidence="8" id="KW-1185">Reference proteome</keyword>
<dbReference type="Proteomes" id="UP001174909">
    <property type="component" value="Unassembled WGS sequence"/>
</dbReference>
<comment type="similarity">
    <text evidence="1">Belongs to the UDPGP type 2 family.</text>
</comment>
<dbReference type="PANTHER" id="PTHR43197">
    <property type="entry name" value="UTP--GLUCOSE-1-PHOSPHATE URIDYLYLTRANSFERASE"/>
    <property type="match status" value="1"/>
</dbReference>
<evidence type="ECO:0000256" key="2">
    <source>
        <dbReference type="ARBA" id="ARBA00012415"/>
    </source>
</evidence>
<dbReference type="EMBL" id="CASHTH010002975">
    <property type="protein sequence ID" value="CAI8038085.1"/>
    <property type="molecule type" value="Genomic_DNA"/>
</dbReference>
<dbReference type="Gene3D" id="3.90.550.10">
    <property type="entry name" value="Spore Coat Polysaccharide Biosynthesis Protein SpsA, Chain A"/>
    <property type="match status" value="1"/>
</dbReference>
<feature type="domain" description="Nucleotidyl transferase" evidence="6">
    <location>
        <begin position="4"/>
        <end position="267"/>
    </location>
</feature>
<protein>
    <recommendedName>
        <fullName evidence="2">UTP--glucose-1-phosphate uridylyltransferase</fullName>
        <ecNumber evidence="2">2.7.7.9</ecNumber>
    </recommendedName>
</protein>
<comment type="catalytic activity">
    <reaction evidence="5">
        <text>alpha-D-glucose 1-phosphate + UTP + H(+) = UDP-alpha-D-glucose + diphosphate</text>
        <dbReference type="Rhea" id="RHEA:19889"/>
        <dbReference type="ChEBI" id="CHEBI:15378"/>
        <dbReference type="ChEBI" id="CHEBI:33019"/>
        <dbReference type="ChEBI" id="CHEBI:46398"/>
        <dbReference type="ChEBI" id="CHEBI:58601"/>
        <dbReference type="ChEBI" id="CHEBI:58885"/>
        <dbReference type="EC" id="2.7.7.9"/>
    </reaction>
</comment>
<evidence type="ECO:0000256" key="3">
    <source>
        <dbReference type="ARBA" id="ARBA00022679"/>
    </source>
</evidence>
<dbReference type="Pfam" id="PF00483">
    <property type="entry name" value="NTP_transferase"/>
    <property type="match status" value="1"/>
</dbReference>
<gene>
    <name evidence="7" type="ORF">GBAR_LOCUS21232</name>
</gene>
<dbReference type="PANTHER" id="PTHR43197:SF1">
    <property type="entry name" value="UTP--GLUCOSE-1-PHOSPHATE URIDYLYLTRANSFERASE"/>
    <property type="match status" value="1"/>
</dbReference>
<name>A0AA35SXT0_GEOBA</name>
<dbReference type="EC" id="2.7.7.9" evidence="2"/>
<dbReference type="CDD" id="cd02541">
    <property type="entry name" value="UGPase_prokaryotic"/>
    <property type="match status" value="1"/>
</dbReference>
<evidence type="ECO:0000256" key="1">
    <source>
        <dbReference type="ARBA" id="ARBA00006890"/>
    </source>
</evidence>
<dbReference type="AlphaFoldDB" id="A0AA35SXT0"/>
<sequence length="295" mass="31592">MLRKAIIPAAGLGTRFLPVTRSVPKELLPILDRPMLQYVVAEAAEAGITEVIVITSPGKEGIAEYFRPRPDLEQRLADDEHLLSRVRSGTDLADVSFVIQEEPLGLGHAVLTARDAVGDEPFAVILPDDIIANTPGALAQMLAATAEQSGNGESVAAVAVERLPWEVVHNYGVVDADPDGERRHRVKGLVEKPPPGTAPSNLSIVGRYILPPQVFECLERTPPGARGEIQLTDGLALLMEDFPLYACEFEGIRYDGGNPIGLLRASLEHALAREDTKAAAAELVRKLAAGLDPVA</sequence>
<dbReference type="InterPro" id="IPR005835">
    <property type="entry name" value="NTP_transferase_dom"/>
</dbReference>
<reference evidence="7" key="1">
    <citation type="submission" date="2023-03" db="EMBL/GenBank/DDBJ databases">
        <authorList>
            <person name="Steffen K."/>
            <person name="Cardenas P."/>
        </authorList>
    </citation>
    <scope>NUCLEOTIDE SEQUENCE</scope>
</reference>
<dbReference type="InterPro" id="IPR005771">
    <property type="entry name" value="GalU_uridylyltTrfase_bac/arc"/>
</dbReference>
<organism evidence="7 8">
    <name type="scientific">Geodia barretti</name>
    <name type="common">Barrett's horny sponge</name>
    <dbReference type="NCBI Taxonomy" id="519541"/>
    <lineage>
        <taxon>Eukaryota</taxon>
        <taxon>Metazoa</taxon>
        <taxon>Porifera</taxon>
        <taxon>Demospongiae</taxon>
        <taxon>Heteroscleromorpha</taxon>
        <taxon>Tetractinellida</taxon>
        <taxon>Astrophorina</taxon>
        <taxon>Geodiidae</taxon>
        <taxon>Geodia</taxon>
    </lineage>
</organism>